<organism evidence="1 2">
    <name type="scientific">Pandoraea anapnoica</name>
    <dbReference type="NCBI Taxonomy" id="2508301"/>
    <lineage>
        <taxon>Bacteria</taxon>
        <taxon>Pseudomonadati</taxon>
        <taxon>Pseudomonadota</taxon>
        <taxon>Betaproteobacteria</taxon>
        <taxon>Burkholderiales</taxon>
        <taxon>Burkholderiaceae</taxon>
        <taxon>Pandoraea</taxon>
    </lineage>
</organism>
<dbReference type="Proteomes" id="UP000383122">
    <property type="component" value="Unassembled WGS sequence"/>
</dbReference>
<evidence type="ECO:0000313" key="1">
    <source>
        <dbReference type="EMBL" id="VVE69525.1"/>
    </source>
</evidence>
<dbReference type="AlphaFoldDB" id="A0A5E5AAH0"/>
<protein>
    <submittedName>
        <fullName evidence="1">Hemolysin</fullName>
    </submittedName>
</protein>
<keyword evidence="2" id="KW-1185">Reference proteome</keyword>
<proteinExistence type="predicted"/>
<accession>A0A5E5AAH0</accession>
<gene>
    <name evidence="1" type="ORF">PAN31117_03358</name>
</gene>
<dbReference type="EMBL" id="CABPSP010000010">
    <property type="protein sequence ID" value="VVE69525.1"/>
    <property type="molecule type" value="Genomic_DNA"/>
</dbReference>
<evidence type="ECO:0000313" key="2">
    <source>
        <dbReference type="Proteomes" id="UP000383122"/>
    </source>
</evidence>
<name>A0A5E5AAH0_9BURK</name>
<sequence>MPTPYAPALKTASQIATATGIVANAVVQMMKPDMGEYAVKGTVNFFAKPLGDRIPALSPAINETANVINNSSASKEAQAIANKFLSRFLNQNRRWS</sequence>
<reference evidence="1 2" key="1">
    <citation type="submission" date="2019-08" db="EMBL/GenBank/DDBJ databases">
        <authorList>
            <person name="Peeters C."/>
        </authorList>
    </citation>
    <scope>NUCLEOTIDE SEQUENCE [LARGE SCALE GENOMIC DNA]</scope>
    <source>
        <strain evidence="1 2">LMG 31117</strain>
    </source>
</reference>